<evidence type="ECO:0000256" key="1">
    <source>
        <dbReference type="SAM" id="Phobius"/>
    </source>
</evidence>
<keyword evidence="4" id="KW-1185">Reference proteome</keyword>
<protein>
    <submittedName>
        <fullName evidence="3">Short tail fiber protein</fullName>
    </submittedName>
</protein>
<keyword evidence="1" id="KW-0812">Transmembrane</keyword>
<feature type="domain" description="Phage tail collar" evidence="2">
    <location>
        <begin position="442"/>
        <end position="486"/>
    </location>
</feature>
<evidence type="ECO:0000259" key="2">
    <source>
        <dbReference type="Pfam" id="PF07484"/>
    </source>
</evidence>
<feature type="transmembrane region" description="Helical" evidence="1">
    <location>
        <begin position="6"/>
        <end position="27"/>
    </location>
</feature>
<keyword evidence="1" id="KW-1133">Transmembrane helix</keyword>
<dbReference type="SUPFAM" id="SSF88874">
    <property type="entry name" value="Receptor-binding domain of short tail fibre protein gp12"/>
    <property type="match status" value="1"/>
</dbReference>
<dbReference type="Pfam" id="PF07484">
    <property type="entry name" value="Collar"/>
    <property type="match status" value="1"/>
</dbReference>
<reference evidence="3" key="1">
    <citation type="submission" date="2022-06" db="EMBL/GenBank/DDBJ databases">
        <authorList>
            <person name="Goudenege D."/>
            <person name="Le Roux F."/>
        </authorList>
    </citation>
    <scope>NUCLEOTIDE SEQUENCE</scope>
    <source>
        <strain evidence="3">12-063</strain>
    </source>
</reference>
<organism evidence="3 4">
    <name type="scientific">Vibrio aestuarianus</name>
    <dbReference type="NCBI Taxonomy" id="28171"/>
    <lineage>
        <taxon>Bacteria</taxon>
        <taxon>Pseudomonadati</taxon>
        <taxon>Pseudomonadota</taxon>
        <taxon>Gammaproteobacteria</taxon>
        <taxon>Vibrionales</taxon>
        <taxon>Vibrionaceae</taxon>
        <taxon>Vibrio</taxon>
    </lineage>
</organism>
<proteinExistence type="predicted"/>
<dbReference type="EMBL" id="CALYLK010000048">
    <property type="protein sequence ID" value="CAH8205632.1"/>
    <property type="molecule type" value="Genomic_DNA"/>
</dbReference>
<keyword evidence="1" id="KW-0472">Membrane</keyword>
<evidence type="ECO:0000313" key="3">
    <source>
        <dbReference type="EMBL" id="CAH8205632.1"/>
    </source>
</evidence>
<dbReference type="InterPro" id="IPR037053">
    <property type="entry name" value="Phage_tail_collar_dom_sf"/>
</dbReference>
<gene>
    <name evidence="3" type="ORF">VAE063_150013</name>
</gene>
<evidence type="ECO:0000313" key="4">
    <source>
        <dbReference type="Proteomes" id="UP001152658"/>
    </source>
</evidence>
<accession>A0ABM9FKU7</accession>
<sequence>MNKNGFTLFEALLSVMVLGSISTGIILKEVENRNQNERLRFIDEAMSIVKAVDHRIAIDGYDPDLWTKLKWDNEEEIVNSLIKEELTSQYHDKCSSGKWKPAKNSENNTKLLECNLWQSRKNHGESMNSEIRTDPTGFIQGFDLLIRFDDEDNFKKYFRDIKYSLNHISVNPSQELSGIYLNSLVSRSSGVDISSYQCINDPLDCSIKLSLERSGGNEYLRADGGNSMIGENLTFIESKGQSPLKCIRWSNTEENGNGAWSRNTSEDCGIGVYAKTGDAVVVEVSANRGTFKHILLDKSCKNYEWDGTTVVETGTSSPCGIRTDTGEIYQVVSNSISEKIESVDVYAANIFSDSISSNIINALSKLKTDFLESYSGSNIDVYSEMTIKEILNVDEEINLNKINVEDSYCEKNGSISRLNNGGLLSCVSHVWTSTVKDTTPIGAIMLWGSTIIPDGWVEMRGQSTAPYPDLRALIGNTIPDMRGTFVRGWDNGRSLDSGRNLRSYQDEALNGSGLTFVGNPLPAHSHLQYANGSDSDTHPYGGNYISGSRFYNSHGSSGQRTEAVSSGTPTGVIVGSGTETRPVNVALMYIIKAK</sequence>
<dbReference type="Proteomes" id="UP001152658">
    <property type="component" value="Unassembled WGS sequence"/>
</dbReference>
<dbReference type="RefSeq" id="WP_261925462.1">
    <property type="nucleotide sequence ID" value="NZ_CALYLK010000048.1"/>
</dbReference>
<name>A0ABM9FKU7_9VIBR</name>
<comment type="caution">
    <text evidence="3">The sequence shown here is derived from an EMBL/GenBank/DDBJ whole genome shotgun (WGS) entry which is preliminary data.</text>
</comment>
<dbReference type="Gene3D" id="3.90.1340.10">
    <property type="entry name" value="Phage tail collar domain"/>
    <property type="match status" value="1"/>
</dbReference>
<dbReference type="InterPro" id="IPR011083">
    <property type="entry name" value="Phage_tail_collar_dom"/>
</dbReference>